<sequence>MASSSLPAFTVRRGEPVLVAPAAPTPREVKPLSDLDDAEGMRFYSSGIHLYRNNPAMAGQDPAKVIREALAKALVPYYPIAGRLREEEGKKLVVDCNAHGVLFAEADADLTADDFGNVQSPPFPCFEQFILEPTTSVGVEPVIDRPLFYAQVTRLKCGGFIFGQRFCHCIGDALGHMQFEKAVCEITRGADAPSVAPSWGSPDMFMARQPPQPSFPHLEYREPAGGADRMLSTPPSDMVRVPFFFGPREIAGLRQRAPPNMRCSRFELVAACIWRSRTAALGYAPDEEVRLSFIVNARGRPEIPLPKGYYRNAMAYSVAAATAGELCGGDLGYALELVKKAKSAVTYEYLQSVADLMVLTGRPLFALSRTYIISDISHAGFKEIDFGWGQAVYGGPAKGGEGPLLGVTNYFSRAKNSKGEEGTVVPICLPKDAMDKFHLEPVLVAPAEPTPREVKPLSDIDDGEGMRFYSSGIHLYRNNPAKAGQDPAEVIREALARALVPYYPLAGRLREEEGKKLVVDCGAQGVMFADADADLTADDFGDVQSPPFPCFEQFILEPTTVAGVEPVIDRPLLYIQVTRLKCGGFIFGQRFCHCIVDAPGGMQFEKAICELACGAAAPSVAPSWGRELFMARQPPQPSYPHHEYREPAGGADRMLSTPASDMVRVPFFFGSREIAGLRQRAPSNMRCSRFELVAACIWRSRTAALGYAPDEEVRLSFIVNARGRPDIPLPEGFYGNAFAYSVAATTAGELCGGDLGYALELVKKAKSAVTYDYLQSVADLLVLTGRPLFAVSRTYIVSDVSHAGFKDVDFGWGEPVYGGPAKGGEGPLPGVTNYFSRAKNGKGEEGTVVPICLPKDAMEKFQLEVEGLTAAEL</sequence>
<dbReference type="Proteomes" id="UP001341281">
    <property type="component" value="Chromosome 06"/>
</dbReference>
<proteinExistence type="inferred from homology"/>
<dbReference type="InterPro" id="IPR050898">
    <property type="entry name" value="Plant_acyltransferase"/>
</dbReference>
<dbReference type="InterPro" id="IPR023213">
    <property type="entry name" value="CAT-like_dom_sf"/>
</dbReference>
<dbReference type="GO" id="GO:0016747">
    <property type="term" value="F:acyltransferase activity, transferring groups other than amino-acyl groups"/>
    <property type="evidence" value="ECO:0007669"/>
    <property type="project" value="UniProtKB-ARBA"/>
</dbReference>
<gene>
    <name evidence="3" type="ORF">U9M48_026259</name>
</gene>
<keyword evidence="4" id="KW-1185">Reference proteome</keyword>
<organism evidence="3 4">
    <name type="scientific">Paspalum notatum var. saurae</name>
    <dbReference type="NCBI Taxonomy" id="547442"/>
    <lineage>
        <taxon>Eukaryota</taxon>
        <taxon>Viridiplantae</taxon>
        <taxon>Streptophyta</taxon>
        <taxon>Embryophyta</taxon>
        <taxon>Tracheophyta</taxon>
        <taxon>Spermatophyta</taxon>
        <taxon>Magnoliopsida</taxon>
        <taxon>Liliopsida</taxon>
        <taxon>Poales</taxon>
        <taxon>Poaceae</taxon>
        <taxon>PACMAD clade</taxon>
        <taxon>Panicoideae</taxon>
        <taxon>Andropogonodae</taxon>
        <taxon>Paspaleae</taxon>
        <taxon>Paspalinae</taxon>
        <taxon>Paspalum</taxon>
    </lineage>
</organism>
<evidence type="ECO:0000313" key="4">
    <source>
        <dbReference type="Proteomes" id="UP001341281"/>
    </source>
</evidence>
<accession>A0AAQ3WXX9</accession>
<dbReference type="Pfam" id="PF02458">
    <property type="entry name" value="Transferase"/>
    <property type="match status" value="2"/>
</dbReference>
<dbReference type="PANTHER" id="PTHR31147:SF66">
    <property type="entry name" value="OS05G0315700 PROTEIN"/>
    <property type="match status" value="1"/>
</dbReference>
<dbReference type="EMBL" id="CP144750">
    <property type="protein sequence ID" value="WVZ78567.1"/>
    <property type="molecule type" value="Genomic_DNA"/>
</dbReference>
<comment type="similarity">
    <text evidence="1">Belongs to the plant acyltransferase family.</text>
</comment>
<protein>
    <recommendedName>
        <fullName evidence="5">Benzyl alcohol O-benzoyltransferase</fullName>
    </recommendedName>
</protein>
<reference evidence="3 4" key="1">
    <citation type="submission" date="2024-02" db="EMBL/GenBank/DDBJ databases">
        <title>High-quality chromosome-scale genome assembly of Pensacola bahiagrass (Paspalum notatum Flugge var. saurae).</title>
        <authorList>
            <person name="Vega J.M."/>
            <person name="Podio M."/>
            <person name="Orjuela J."/>
            <person name="Siena L.A."/>
            <person name="Pessino S.C."/>
            <person name="Combes M.C."/>
            <person name="Mariac C."/>
            <person name="Albertini E."/>
            <person name="Pupilli F."/>
            <person name="Ortiz J.P.A."/>
            <person name="Leblanc O."/>
        </authorList>
    </citation>
    <scope>NUCLEOTIDE SEQUENCE [LARGE SCALE GENOMIC DNA]</scope>
    <source>
        <strain evidence="3">R1</strain>
        <tissue evidence="3">Leaf</tissue>
    </source>
</reference>
<evidence type="ECO:0000256" key="2">
    <source>
        <dbReference type="ARBA" id="ARBA00022679"/>
    </source>
</evidence>
<keyword evidence="2" id="KW-0808">Transferase</keyword>
<evidence type="ECO:0000313" key="3">
    <source>
        <dbReference type="EMBL" id="WVZ78567.1"/>
    </source>
</evidence>
<dbReference type="PANTHER" id="PTHR31147">
    <property type="entry name" value="ACYL TRANSFERASE 4"/>
    <property type="match status" value="1"/>
</dbReference>
<evidence type="ECO:0000256" key="1">
    <source>
        <dbReference type="ARBA" id="ARBA00009861"/>
    </source>
</evidence>
<evidence type="ECO:0008006" key="5">
    <source>
        <dbReference type="Google" id="ProtNLM"/>
    </source>
</evidence>
<dbReference type="AlphaFoldDB" id="A0AAQ3WXX9"/>
<name>A0AAQ3WXX9_PASNO</name>
<dbReference type="Gene3D" id="3.30.559.10">
    <property type="entry name" value="Chloramphenicol acetyltransferase-like domain"/>
    <property type="match status" value="4"/>
</dbReference>